<protein>
    <submittedName>
        <fullName evidence="1">Uncharacterized protein</fullName>
    </submittedName>
</protein>
<proteinExistence type="predicted"/>
<dbReference type="AlphaFoldDB" id="A0A8T3B628"/>
<evidence type="ECO:0000313" key="2">
    <source>
        <dbReference type="Proteomes" id="UP000829196"/>
    </source>
</evidence>
<name>A0A8T3B628_DENNO</name>
<comment type="caution">
    <text evidence="1">The sequence shown here is derived from an EMBL/GenBank/DDBJ whole genome shotgun (WGS) entry which is preliminary data.</text>
</comment>
<reference evidence="1" key="1">
    <citation type="journal article" date="2022" name="Front. Genet.">
        <title>Chromosome-Scale Assembly of the Dendrobium nobile Genome Provides Insights Into the Molecular Mechanism of the Biosynthesis of the Medicinal Active Ingredient of Dendrobium.</title>
        <authorList>
            <person name="Xu Q."/>
            <person name="Niu S.-C."/>
            <person name="Li K.-L."/>
            <person name="Zheng P.-J."/>
            <person name="Zhang X.-J."/>
            <person name="Jia Y."/>
            <person name="Liu Y."/>
            <person name="Niu Y.-X."/>
            <person name="Yu L.-H."/>
            <person name="Chen D.-F."/>
            <person name="Zhang G.-Q."/>
        </authorList>
    </citation>
    <scope>NUCLEOTIDE SEQUENCE</scope>
    <source>
        <tissue evidence="1">Leaf</tissue>
    </source>
</reference>
<gene>
    <name evidence="1" type="ORF">KFK09_015994</name>
</gene>
<dbReference type="Proteomes" id="UP000829196">
    <property type="component" value="Unassembled WGS sequence"/>
</dbReference>
<keyword evidence="2" id="KW-1185">Reference proteome</keyword>
<organism evidence="1 2">
    <name type="scientific">Dendrobium nobile</name>
    <name type="common">Orchid</name>
    <dbReference type="NCBI Taxonomy" id="94219"/>
    <lineage>
        <taxon>Eukaryota</taxon>
        <taxon>Viridiplantae</taxon>
        <taxon>Streptophyta</taxon>
        <taxon>Embryophyta</taxon>
        <taxon>Tracheophyta</taxon>
        <taxon>Spermatophyta</taxon>
        <taxon>Magnoliopsida</taxon>
        <taxon>Liliopsida</taxon>
        <taxon>Asparagales</taxon>
        <taxon>Orchidaceae</taxon>
        <taxon>Epidendroideae</taxon>
        <taxon>Malaxideae</taxon>
        <taxon>Dendrobiinae</taxon>
        <taxon>Dendrobium</taxon>
    </lineage>
</organism>
<dbReference type="EMBL" id="JAGYWB010000011">
    <property type="protein sequence ID" value="KAI0505037.1"/>
    <property type="molecule type" value="Genomic_DNA"/>
</dbReference>
<sequence length="51" mass="5949">MGRWHSIVTLRLKGVKITSENNLFRLTSPFLTLIRLPSNIFVDLFQCFHST</sequence>
<accession>A0A8T3B628</accession>
<evidence type="ECO:0000313" key="1">
    <source>
        <dbReference type="EMBL" id="KAI0505037.1"/>
    </source>
</evidence>